<dbReference type="EMBL" id="CP023344">
    <property type="protein sequence ID" value="ATC64015.1"/>
    <property type="molecule type" value="Genomic_DNA"/>
</dbReference>
<dbReference type="NCBIfam" id="NF006452">
    <property type="entry name" value="PRK08788.1"/>
    <property type="match status" value="1"/>
</dbReference>
<dbReference type="OrthoDB" id="9775794at2"/>
<dbReference type="CDD" id="cd06558">
    <property type="entry name" value="crotonase-like"/>
    <property type="match status" value="1"/>
</dbReference>
<name>A0A290Q5R3_9BACT</name>
<dbReference type="InterPro" id="IPR029045">
    <property type="entry name" value="ClpP/crotonase-like_dom_sf"/>
</dbReference>
<evidence type="ECO:0000256" key="2">
    <source>
        <dbReference type="RuleBase" id="RU003707"/>
    </source>
</evidence>
<evidence type="ECO:0000313" key="3">
    <source>
        <dbReference type="EMBL" id="ATC64015.1"/>
    </source>
</evidence>
<dbReference type="Pfam" id="PF00378">
    <property type="entry name" value="ECH_1"/>
    <property type="match status" value="1"/>
</dbReference>
<evidence type="ECO:0000313" key="4">
    <source>
        <dbReference type="Proteomes" id="UP000217265"/>
    </source>
</evidence>
<dbReference type="GO" id="GO:0003824">
    <property type="term" value="F:catalytic activity"/>
    <property type="evidence" value="ECO:0007669"/>
    <property type="project" value="InterPro"/>
</dbReference>
<accession>A0A290Q5R3</accession>
<reference evidence="3 4" key="1">
    <citation type="submission" date="2017-09" db="EMBL/GenBank/DDBJ databases">
        <title>Complete genome sequence of Verrucomicrobial strain HZ-65, isolated from freshwater.</title>
        <authorList>
            <person name="Choi A."/>
        </authorList>
    </citation>
    <scope>NUCLEOTIDE SEQUENCE [LARGE SCALE GENOMIC DNA]</scope>
    <source>
        <strain evidence="3 4">HZ-65</strain>
    </source>
</reference>
<protein>
    <submittedName>
        <fullName evidence="3">Enoyl-CoA hydratase</fullName>
    </submittedName>
</protein>
<evidence type="ECO:0000256" key="1">
    <source>
        <dbReference type="ARBA" id="ARBA00005254"/>
    </source>
</evidence>
<dbReference type="InterPro" id="IPR001753">
    <property type="entry name" value="Enoyl-CoA_hydra/iso"/>
</dbReference>
<dbReference type="Gene3D" id="6.20.390.30">
    <property type="match status" value="1"/>
</dbReference>
<keyword evidence="4" id="KW-1185">Reference proteome</keyword>
<dbReference type="Gene3D" id="3.90.226.10">
    <property type="entry name" value="2-enoyl-CoA Hydratase, Chain A, domain 1"/>
    <property type="match status" value="1"/>
</dbReference>
<dbReference type="Proteomes" id="UP000217265">
    <property type="component" value="Chromosome"/>
</dbReference>
<gene>
    <name evidence="3" type="ORF">CMV30_08670</name>
</gene>
<dbReference type="PROSITE" id="PS00166">
    <property type="entry name" value="ENOYL_COA_HYDRATASE"/>
    <property type="match status" value="1"/>
</dbReference>
<dbReference type="InterPro" id="IPR018376">
    <property type="entry name" value="Enoyl-CoA_hyd/isom_CS"/>
</dbReference>
<organism evidence="3 4">
    <name type="scientific">Nibricoccus aquaticus</name>
    <dbReference type="NCBI Taxonomy" id="2576891"/>
    <lineage>
        <taxon>Bacteria</taxon>
        <taxon>Pseudomonadati</taxon>
        <taxon>Verrucomicrobiota</taxon>
        <taxon>Opitutia</taxon>
        <taxon>Opitutales</taxon>
        <taxon>Opitutaceae</taxon>
        <taxon>Nibricoccus</taxon>
    </lineage>
</organism>
<dbReference type="KEGG" id="vbh:CMV30_08670"/>
<dbReference type="SUPFAM" id="SSF52096">
    <property type="entry name" value="ClpP/crotonase"/>
    <property type="match status" value="1"/>
</dbReference>
<sequence>MHAILSLAETQNTQSDIVLQTESLTARYDESTRTLWNYLHASPRPCFTESLLADAHQLHSLIRNGEIPVDFYVAASAVPKVFNLGGDLSLFRQCALDHDWERLTNYAESCIGVLNDLVCGFDRKVISISLLQGDALGGGFESALATDFMIAEEQTKMGFPEVLFNLFPGMGAYSLLARKLGPQPAQRMILSGSTYSAPELHARGLLDQVTPPGQGEHAVRDFIRDTRKRLHGYRSFLEARRRTTLWTSREELLAVVHEWVASVKQISERDLRLMDKLVTAQNRLKLAA</sequence>
<dbReference type="PANTHER" id="PTHR11941">
    <property type="entry name" value="ENOYL-COA HYDRATASE-RELATED"/>
    <property type="match status" value="1"/>
</dbReference>
<dbReference type="AlphaFoldDB" id="A0A290Q5R3"/>
<proteinExistence type="inferred from homology"/>
<comment type="similarity">
    <text evidence="1 2">Belongs to the enoyl-CoA hydratase/isomerase family.</text>
</comment>
<dbReference type="GO" id="GO:0006635">
    <property type="term" value="P:fatty acid beta-oxidation"/>
    <property type="evidence" value="ECO:0007669"/>
    <property type="project" value="TreeGrafter"/>
</dbReference>
<dbReference type="RefSeq" id="WP_096055647.1">
    <property type="nucleotide sequence ID" value="NZ_CP023344.1"/>
</dbReference>
<dbReference type="PANTHER" id="PTHR11941:SF54">
    <property type="entry name" value="ENOYL-COA HYDRATASE, MITOCHONDRIAL"/>
    <property type="match status" value="1"/>
</dbReference>